<dbReference type="HOGENOM" id="CLU_2254838_0_0_1"/>
<reference evidence="1" key="2">
    <citation type="submission" date="2018-08" db="UniProtKB">
        <authorList>
            <consortium name="EnsemblPlants"/>
        </authorList>
    </citation>
    <scope>IDENTIFICATION</scope>
    <source>
        <strain evidence="1">Yugu1</strain>
    </source>
</reference>
<reference evidence="2" key="1">
    <citation type="journal article" date="2012" name="Nat. Biotechnol.">
        <title>Reference genome sequence of the model plant Setaria.</title>
        <authorList>
            <person name="Bennetzen J.L."/>
            <person name="Schmutz J."/>
            <person name="Wang H."/>
            <person name="Percifield R."/>
            <person name="Hawkins J."/>
            <person name="Pontaroli A.C."/>
            <person name="Estep M."/>
            <person name="Feng L."/>
            <person name="Vaughn J.N."/>
            <person name="Grimwood J."/>
            <person name="Jenkins J."/>
            <person name="Barry K."/>
            <person name="Lindquist E."/>
            <person name="Hellsten U."/>
            <person name="Deshpande S."/>
            <person name="Wang X."/>
            <person name="Wu X."/>
            <person name="Mitros T."/>
            <person name="Triplett J."/>
            <person name="Yang X."/>
            <person name="Ye C.Y."/>
            <person name="Mauro-Herrera M."/>
            <person name="Wang L."/>
            <person name="Li P."/>
            <person name="Sharma M."/>
            <person name="Sharma R."/>
            <person name="Ronald P.C."/>
            <person name="Panaud O."/>
            <person name="Kellogg E.A."/>
            <person name="Brutnell T.P."/>
            <person name="Doust A.N."/>
            <person name="Tuskan G.A."/>
            <person name="Rokhsar D."/>
            <person name="Devos K.M."/>
        </authorList>
    </citation>
    <scope>NUCLEOTIDE SEQUENCE [LARGE SCALE GENOMIC DNA]</scope>
    <source>
        <strain evidence="2">cv. Yugu1</strain>
    </source>
</reference>
<keyword evidence="2" id="KW-1185">Reference proteome</keyword>
<dbReference type="AlphaFoldDB" id="K3ZYB7"/>
<accession>K3ZYB7</accession>
<dbReference type="Proteomes" id="UP000004995">
    <property type="component" value="Unassembled WGS sequence"/>
</dbReference>
<evidence type="ECO:0000313" key="2">
    <source>
        <dbReference type="Proteomes" id="UP000004995"/>
    </source>
</evidence>
<organism evidence="1 2">
    <name type="scientific">Setaria italica</name>
    <name type="common">Foxtail millet</name>
    <name type="synonym">Panicum italicum</name>
    <dbReference type="NCBI Taxonomy" id="4555"/>
    <lineage>
        <taxon>Eukaryota</taxon>
        <taxon>Viridiplantae</taxon>
        <taxon>Streptophyta</taxon>
        <taxon>Embryophyta</taxon>
        <taxon>Tracheophyta</taxon>
        <taxon>Spermatophyta</taxon>
        <taxon>Magnoliopsida</taxon>
        <taxon>Liliopsida</taxon>
        <taxon>Poales</taxon>
        <taxon>Poaceae</taxon>
        <taxon>PACMAD clade</taxon>
        <taxon>Panicoideae</taxon>
        <taxon>Panicodae</taxon>
        <taxon>Paniceae</taxon>
        <taxon>Cenchrinae</taxon>
        <taxon>Setaria</taxon>
    </lineage>
</organism>
<name>K3ZYB7_SETIT</name>
<evidence type="ECO:0000313" key="1">
    <source>
        <dbReference type="EnsemblPlants" id="KQL26636"/>
    </source>
</evidence>
<protein>
    <submittedName>
        <fullName evidence="1">Uncharacterized protein</fullName>
    </submittedName>
</protein>
<dbReference type="EnsemblPlants" id="KQL26636">
    <property type="protein sequence ID" value="KQL26636"/>
    <property type="gene ID" value="SETIT_031599mg"/>
</dbReference>
<dbReference type="Gramene" id="KQL26636">
    <property type="protein sequence ID" value="KQL26636"/>
    <property type="gene ID" value="SETIT_031599mg"/>
</dbReference>
<dbReference type="EMBL" id="AGNK02001332">
    <property type="status" value="NOT_ANNOTATED_CDS"/>
    <property type="molecule type" value="Genomic_DNA"/>
</dbReference>
<sequence>MFCNYTKEIAHLSWCGLSHVKLNSSMPGHILFSINLSCQRGSCSCRTTQLEREPWPRETPIQTWDHPPCKFQPSNGTWHTNKCQRVENRGSCTEGRQDKPKNPN</sequence>
<dbReference type="InParanoid" id="K3ZYB7"/>
<proteinExistence type="predicted"/>